<protein>
    <recommendedName>
        <fullName evidence="4">Cytochrome b561 domain-containing protein</fullName>
    </recommendedName>
</protein>
<comment type="caution">
    <text evidence="2">The sequence shown here is derived from an EMBL/GenBank/DDBJ whole genome shotgun (WGS) entry which is preliminary data.</text>
</comment>
<keyword evidence="1" id="KW-0812">Transmembrane</keyword>
<organism evidence="2 3">
    <name type="scientific">Prorocentrum cordatum</name>
    <dbReference type="NCBI Taxonomy" id="2364126"/>
    <lineage>
        <taxon>Eukaryota</taxon>
        <taxon>Sar</taxon>
        <taxon>Alveolata</taxon>
        <taxon>Dinophyceae</taxon>
        <taxon>Prorocentrales</taxon>
        <taxon>Prorocentraceae</taxon>
        <taxon>Prorocentrum</taxon>
    </lineage>
</organism>
<evidence type="ECO:0000313" key="2">
    <source>
        <dbReference type="EMBL" id="CAK0790597.1"/>
    </source>
</evidence>
<dbReference type="Proteomes" id="UP001189429">
    <property type="component" value="Unassembled WGS sequence"/>
</dbReference>
<keyword evidence="1" id="KW-0472">Membrane</keyword>
<sequence>MEPTSKNFLEEGPRRTAVAMSCAVWLVLGGFVLVVRVVSLVRRKSASCSVGHCLVHLVRFCRRSVSMLFSTESGPAAKELQKRRLVRAHSWLMHGFLVASMTVVAPLRTGHQPIPSLPFVGAGRLHVGGLLHCSLSCGMP</sequence>
<accession>A0ABN9PH06</accession>
<evidence type="ECO:0000256" key="1">
    <source>
        <dbReference type="SAM" id="Phobius"/>
    </source>
</evidence>
<name>A0ABN9PH06_9DINO</name>
<evidence type="ECO:0000313" key="3">
    <source>
        <dbReference type="Proteomes" id="UP001189429"/>
    </source>
</evidence>
<reference evidence="2" key="1">
    <citation type="submission" date="2023-10" db="EMBL/GenBank/DDBJ databases">
        <authorList>
            <person name="Chen Y."/>
            <person name="Shah S."/>
            <person name="Dougan E. K."/>
            <person name="Thang M."/>
            <person name="Chan C."/>
        </authorList>
    </citation>
    <scope>NUCLEOTIDE SEQUENCE [LARGE SCALE GENOMIC DNA]</scope>
</reference>
<gene>
    <name evidence="2" type="ORF">PCOR1329_LOCUS1848</name>
</gene>
<keyword evidence="1" id="KW-1133">Transmembrane helix</keyword>
<proteinExistence type="predicted"/>
<dbReference type="EMBL" id="CAUYUJ010000448">
    <property type="protein sequence ID" value="CAK0790597.1"/>
    <property type="molecule type" value="Genomic_DNA"/>
</dbReference>
<evidence type="ECO:0008006" key="4">
    <source>
        <dbReference type="Google" id="ProtNLM"/>
    </source>
</evidence>
<keyword evidence="3" id="KW-1185">Reference proteome</keyword>
<feature type="transmembrane region" description="Helical" evidence="1">
    <location>
        <begin position="16"/>
        <end position="35"/>
    </location>
</feature>